<gene>
    <name evidence="1" type="ORF">SAJA_02380</name>
</gene>
<keyword evidence="2" id="KW-1185">Reference proteome</keyword>
<proteinExistence type="predicted"/>
<protein>
    <submittedName>
        <fullName evidence="1">Uncharacterized protein</fullName>
    </submittedName>
</protein>
<dbReference type="InParanoid" id="A0A423Q0Q6"/>
<evidence type="ECO:0000313" key="1">
    <source>
        <dbReference type="EMBL" id="ROO31835.1"/>
    </source>
</evidence>
<reference evidence="1 2" key="1">
    <citation type="submission" date="2013-10" db="EMBL/GenBank/DDBJ databases">
        <title>Salinisphaera japonica YTM-1 Genome Sequencing.</title>
        <authorList>
            <person name="Lai Q."/>
            <person name="Li C."/>
            <person name="Shao Z."/>
        </authorList>
    </citation>
    <scope>NUCLEOTIDE SEQUENCE [LARGE SCALE GENOMIC DNA]</scope>
    <source>
        <strain evidence="1 2">YTM-1</strain>
    </source>
</reference>
<dbReference type="AlphaFoldDB" id="A0A423Q0Q6"/>
<comment type="caution">
    <text evidence="1">The sequence shown here is derived from an EMBL/GenBank/DDBJ whole genome shotgun (WGS) entry which is preliminary data.</text>
</comment>
<sequence>MAYLQAGLVTHLAITEDTDERVSHFWISRRLPSGKWPLIYAILMV</sequence>
<organism evidence="1 2">
    <name type="scientific">Salinisphaera japonica YTM-1</name>
    <dbReference type="NCBI Taxonomy" id="1209778"/>
    <lineage>
        <taxon>Bacteria</taxon>
        <taxon>Pseudomonadati</taxon>
        <taxon>Pseudomonadota</taxon>
        <taxon>Gammaproteobacteria</taxon>
        <taxon>Salinisphaerales</taxon>
        <taxon>Salinisphaeraceae</taxon>
        <taxon>Salinisphaera</taxon>
    </lineage>
</organism>
<dbReference type="EMBL" id="AYKG01000004">
    <property type="protein sequence ID" value="ROO31835.1"/>
    <property type="molecule type" value="Genomic_DNA"/>
</dbReference>
<name>A0A423Q0Q6_9GAMM</name>
<evidence type="ECO:0000313" key="2">
    <source>
        <dbReference type="Proteomes" id="UP000285310"/>
    </source>
</evidence>
<dbReference type="Proteomes" id="UP000285310">
    <property type="component" value="Unassembled WGS sequence"/>
</dbReference>
<accession>A0A423Q0Q6</accession>